<evidence type="ECO:0000313" key="4">
    <source>
        <dbReference type="Proteomes" id="UP000284366"/>
    </source>
</evidence>
<organism evidence="1 3">
    <name type="scientific">Bacteroides clarus</name>
    <dbReference type="NCBI Taxonomy" id="626929"/>
    <lineage>
        <taxon>Bacteria</taxon>
        <taxon>Pseudomonadati</taxon>
        <taxon>Bacteroidota</taxon>
        <taxon>Bacteroidia</taxon>
        <taxon>Bacteroidales</taxon>
        <taxon>Bacteroidaceae</taxon>
        <taxon>Bacteroides</taxon>
    </lineage>
</organism>
<dbReference type="RefSeq" id="WP_009120357.1">
    <property type="nucleotide sequence ID" value="NZ_CALIXP010000035.1"/>
</dbReference>
<dbReference type="Proteomes" id="UP000196587">
    <property type="component" value="Unassembled WGS sequence"/>
</dbReference>
<dbReference type="EMBL" id="QRZG01000031">
    <property type="protein sequence ID" value="RGV50202.1"/>
    <property type="molecule type" value="Genomic_DNA"/>
</dbReference>
<evidence type="ECO:0000313" key="1">
    <source>
        <dbReference type="EMBL" id="OUP31895.1"/>
    </source>
</evidence>
<name>A0A1Y4JHB3_9BACE</name>
<proteinExistence type="predicted"/>
<accession>A0A1Y4JHB3</accession>
<sequence>MKKKIITENYTPALRDMEVGDILTFPVKAKPSIKGTIIPRLREEFCVEGADWKVGETDKKKGLFDVERVA</sequence>
<reference evidence="1" key="2">
    <citation type="journal article" date="2018" name="BMC Genomics">
        <title>Whole genome sequencing and function prediction of 133 gut anaerobes isolated from chicken caecum in pure cultures.</title>
        <authorList>
            <person name="Medvecky M."/>
            <person name="Cejkova D."/>
            <person name="Polansky O."/>
            <person name="Karasova D."/>
            <person name="Kubasova T."/>
            <person name="Cizek A."/>
            <person name="Rychlik I."/>
        </authorList>
    </citation>
    <scope>NUCLEOTIDE SEQUENCE</scope>
    <source>
        <strain evidence="1">An189</strain>
    </source>
</reference>
<protein>
    <submittedName>
        <fullName evidence="1">Uncharacterized protein</fullName>
    </submittedName>
</protein>
<gene>
    <name evidence="1" type="ORF">B5F24_15980</name>
    <name evidence="2" type="ORF">DWW09_14990</name>
</gene>
<reference evidence="2 4" key="3">
    <citation type="submission" date="2018-08" db="EMBL/GenBank/DDBJ databases">
        <title>A genome reference for cultivated species of the human gut microbiota.</title>
        <authorList>
            <person name="Zou Y."/>
            <person name="Xue W."/>
            <person name="Luo G."/>
        </authorList>
    </citation>
    <scope>NUCLEOTIDE SEQUENCE [LARGE SCALE GENOMIC DNA]</scope>
    <source>
        <strain evidence="2 4">AF14-27</strain>
    </source>
</reference>
<dbReference type="AlphaFoldDB" id="A0A1Y4JHB3"/>
<evidence type="ECO:0000313" key="2">
    <source>
        <dbReference type="EMBL" id="RGV50202.1"/>
    </source>
</evidence>
<comment type="caution">
    <text evidence="1">The sequence shown here is derived from an EMBL/GenBank/DDBJ whole genome shotgun (WGS) entry which is preliminary data.</text>
</comment>
<reference evidence="3" key="1">
    <citation type="submission" date="2017-04" db="EMBL/GenBank/DDBJ databases">
        <title>Function of individual gut microbiota members based on whole genome sequencing of pure cultures obtained from chicken caecum.</title>
        <authorList>
            <person name="Medvecky M."/>
            <person name="Cejkova D."/>
            <person name="Polansky O."/>
            <person name="Karasova D."/>
            <person name="Kubasova T."/>
            <person name="Cizek A."/>
            <person name="Rychlik I."/>
        </authorList>
    </citation>
    <scope>NUCLEOTIDE SEQUENCE [LARGE SCALE GENOMIC DNA]</scope>
    <source>
        <strain evidence="3">An189</strain>
    </source>
</reference>
<dbReference type="EMBL" id="NFKE01000017">
    <property type="protein sequence ID" value="OUP31895.1"/>
    <property type="molecule type" value="Genomic_DNA"/>
</dbReference>
<dbReference type="Proteomes" id="UP000284366">
    <property type="component" value="Unassembled WGS sequence"/>
</dbReference>
<evidence type="ECO:0000313" key="3">
    <source>
        <dbReference type="Proteomes" id="UP000196587"/>
    </source>
</evidence>